<evidence type="ECO:0008006" key="4">
    <source>
        <dbReference type="Google" id="ProtNLM"/>
    </source>
</evidence>
<evidence type="ECO:0000313" key="2">
    <source>
        <dbReference type="EMBL" id="KIL60573.1"/>
    </source>
</evidence>
<name>A0A0C2WW49_AMAMK</name>
<dbReference type="InterPro" id="IPR041078">
    <property type="entry name" value="Plavaka"/>
</dbReference>
<feature type="region of interest" description="Disordered" evidence="1">
    <location>
        <begin position="65"/>
        <end position="100"/>
    </location>
</feature>
<gene>
    <name evidence="2" type="ORF">M378DRAFT_14041</name>
</gene>
<feature type="non-terminal residue" evidence="2">
    <location>
        <position position="425"/>
    </location>
</feature>
<reference evidence="2 3" key="1">
    <citation type="submission" date="2014-04" db="EMBL/GenBank/DDBJ databases">
        <title>Evolutionary Origins and Diversification of the Mycorrhizal Mutualists.</title>
        <authorList>
            <consortium name="DOE Joint Genome Institute"/>
            <consortium name="Mycorrhizal Genomics Consortium"/>
            <person name="Kohler A."/>
            <person name="Kuo A."/>
            <person name="Nagy L.G."/>
            <person name="Floudas D."/>
            <person name="Copeland A."/>
            <person name="Barry K.W."/>
            <person name="Cichocki N."/>
            <person name="Veneault-Fourrey C."/>
            <person name="LaButti K."/>
            <person name="Lindquist E.A."/>
            <person name="Lipzen A."/>
            <person name="Lundell T."/>
            <person name="Morin E."/>
            <person name="Murat C."/>
            <person name="Riley R."/>
            <person name="Ohm R."/>
            <person name="Sun H."/>
            <person name="Tunlid A."/>
            <person name="Henrissat B."/>
            <person name="Grigoriev I.V."/>
            <person name="Hibbett D.S."/>
            <person name="Martin F."/>
        </authorList>
    </citation>
    <scope>NUCLEOTIDE SEQUENCE [LARGE SCALE GENOMIC DNA]</scope>
    <source>
        <strain evidence="2 3">Koide BX008</strain>
    </source>
</reference>
<dbReference type="Pfam" id="PF18759">
    <property type="entry name" value="Plavaka"/>
    <property type="match status" value="1"/>
</dbReference>
<evidence type="ECO:0000313" key="3">
    <source>
        <dbReference type="Proteomes" id="UP000054549"/>
    </source>
</evidence>
<sequence length="425" mass="47936">MYSCQACRRSFSASGYTSHVHRTKKDACLIAHRQEIQQAHRLDHLNSFETSLGSANAPERSAVHNDEDFTMHPPEHEEDHVQSGGENLNDDILEPRNLTPPPEPPLEIESFPSDFAGMPISQAAANVDDCDRSSDEFGPFKSLIDWEVAKWAKLRGPSSSALNELLAIDGLVERLGLSFKSVRDINTLIDTKLPGRPTFHHQRITVSGETVSLYSRDIIECISTLYGDPKFVHHLINRPERQYKKEGDHRTRVFHDMHTGDWWWEMQNVLEARKRGATIVPVLLSSDRTQVTVFGSKTAYPVYVTIGNLPKEIRRKPSCHGQVLLAYLPASKLKHVTRVASRRRMLVNLFHFCMQRILEPLEIAGIEGVVMKDGHGTARRIHPILAVYIGDYPEQVLVTGIKTGRCPKCDVDSGNLALYPLRSKQ</sequence>
<dbReference type="EMBL" id="KN818296">
    <property type="protein sequence ID" value="KIL60573.1"/>
    <property type="molecule type" value="Genomic_DNA"/>
</dbReference>
<dbReference type="STRING" id="946122.A0A0C2WW49"/>
<dbReference type="AlphaFoldDB" id="A0A0C2WW49"/>
<organism evidence="2 3">
    <name type="scientific">Amanita muscaria (strain Koide BX008)</name>
    <dbReference type="NCBI Taxonomy" id="946122"/>
    <lineage>
        <taxon>Eukaryota</taxon>
        <taxon>Fungi</taxon>
        <taxon>Dikarya</taxon>
        <taxon>Basidiomycota</taxon>
        <taxon>Agaricomycotina</taxon>
        <taxon>Agaricomycetes</taxon>
        <taxon>Agaricomycetidae</taxon>
        <taxon>Agaricales</taxon>
        <taxon>Pluteineae</taxon>
        <taxon>Amanitaceae</taxon>
        <taxon>Amanita</taxon>
    </lineage>
</organism>
<accession>A0A0C2WW49</accession>
<proteinExistence type="predicted"/>
<dbReference type="OrthoDB" id="2418900at2759"/>
<dbReference type="Proteomes" id="UP000054549">
    <property type="component" value="Unassembled WGS sequence"/>
</dbReference>
<evidence type="ECO:0000256" key="1">
    <source>
        <dbReference type="SAM" id="MobiDB-lite"/>
    </source>
</evidence>
<dbReference type="HOGENOM" id="CLU_006344_4_3_1"/>
<keyword evidence="3" id="KW-1185">Reference proteome</keyword>
<dbReference type="InParanoid" id="A0A0C2WW49"/>
<feature type="compositionally biased region" description="Basic and acidic residues" evidence="1">
    <location>
        <begin position="65"/>
        <end position="81"/>
    </location>
</feature>
<protein>
    <recommendedName>
        <fullName evidence="4">C2H2-type domain-containing protein</fullName>
    </recommendedName>
</protein>